<keyword evidence="7 15" id="KW-0507">mRNA processing</keyword>
<feature type="active site" evidence="15">
    <location>
        <position position="113"/>
    </location>
</feature>
<evidence type="ECO:0000313" key="19">
    <source>
        <dbReference type="EMBL" id="TXG76506.1"/>
    </source>
</evidence>
<evidence type="ECO:0000256" key="6">
    <source>
        <dbReference type="ARBA" id="ARBA00022552"/>
    </source>
</evidence>
<evidence type="ECO:0000256" key="8">
    <source>
        <dbReference type="ARBA" id="ARBA00022694"/>
    </source>
</evidence>
<dbReference type="InterPro" id="IPR014720">
    <property type="entry name" value="dsRBD_dom"/>
</dbReference>
<dbReference type="PROSITE" id="PS50137">
    <property type="entry name" value="DS_RBD"/>
    <property type="match status" value="1"/>
</dbReference>
<dbReference type="HAMAP" id="MF_00104">
    <property type="entry name" value="RNase_III"/>
    <property type="match status" value="1"/>
</dbReference>
<evidence type="ECO:0000256" key="14">
    <source>
        <dbReference type="ARBA" id="ARBA00022884"/>
    </source>
</evidence>
<evidence type="ECO:0000256" key="9">
    <source>
        <dbReference type="ARBA" id="ARBA00022722"/>
    </source>
</evidence>
<dbReference type="Proteomes" id="UP000321026">
    <property type="component" value="Unassembled WGS sequence"/>
</dbReference>
<feature type="domain" description="DRBM" evidence="17">
    <location>
        <begin position="151"/>
        <end position="220"/>
    </location>
</feature>
<feature type="binding site" evidence="15">
    <location>
        <position position="37"/>
    </location>
    <ligand>
        <name>Mg(2+)</name>
        <dbReference type="ChEBI" id="CHEBI:18420"/>
    </ligand>
</feature>
<feature type="binding site" evidence="15">
    <location>
        <position position="113"/>
    </location>
    <ligand>
        <name>Mg(2+)</name>
        <dbReference type="ChEBI" id="CHEBI:18420"/>
    </ligand>
</feature>
<dbReference type="CDD" id="cd10845">
    <property type="entry name" value="DSRM_RNAse_III_family"/>
    <property type="match status" value="1"/>
</dbReference>
<dbReference type="InterPro" id="IPR000999">
    <property type="entry name" value="RNase_III_dom"/>
</dbReference>
<dbReference type="SMART" id="SM00358">
    <property type="entry name" value="DSRM"/>
    <property type="match status" value="1"/>
</dbReference>
<dbReference type="SMART" id="SM00535">
    <property type="entry name" value="RIBOc"/>
    <property type="match status" value="1"/>
</dbReference>
<evidence type="ECO:0000256" key="16">
    <source>
        <dbReference type="SAM" id="MobiDB-lite"/>
    </source>
</evidence>
<feature type="binding site" evidence="15">
    <location>
        <position position="110"/>
    </location>
    <ligand>
        <name>Mg(2+)</name>
        <dbReference type="ChEBI" id="CHEBI:18420"/>
    </ligand>
</feature>
<proteinExistence type="inferred from homology"/>
<dbReference type="InterPro" id="IPR011907">
    <property type="entry name" value="RNase_III"/>
</dbReference>
<sequence>MTKLPAIKNKKLLEEALTHRSFLNESKEKIPSNERLEFLGDSILSFIVSTYLFKEYPDFNEGKLTNLRSLLVNTKMLALLAKDCDLGSKLRLSKGEEESGGRNNPSLLADSFEAFIGALFLDQGIEAVKKFIDSTVIPQAKEFLENNSLKDPKSKLQEYVQSKKQSSPLYKVLLEEGPAHARKFTIGVYVNDELIGQGEGKSKQTAEEAAAESALKKIGPTS</sequence>
<dbReference type="GO" id="GO:0010468">
    <property type="term" value="P:regulation of gene expression"/>
    <property type="evidence" value="ECO:0007669"/>
    <property type="project" value="TreeGrafter"/>
</dbReference>
<reference evidence="19 20" key="1">
    <citation type="submission" date="2018-09" db="EMBL/GenBank/DDBJ databases">
        <title>Metagenome Assembled Genomes from an Advanced Water Purification Facility.</title>
        <authorList>
            <person name="Stamps B.W."/>
            <person name="Spear J.R."/>
        </authorList>
    </citation>
    <scope>NUCLEOTIDE SEQUENCE [LARGE SCALE GENOMIC DNA]</scope>
    <source>
        <strain evidence="19">Bin_63_2</strain>
    </source>
</reference>
<keyword evidence="9 15" id="KW-0540">Nuclease</keyword>
<evidence type="ECO:0000256" key="5">
    <source>
        <dbReference type="ARBA" id="ARBA00022490"/>
    </source>
</evidence>
<feature type="region of interest" description="Disordered" evidence="16">
    <location>
        <begin position="199"/>
        <end position="222"/>
    </location>
</feature>
<protein>
    <recommendedName>
        <fullName evidence="15">Ribonuclease 3</fullName>
        <ecNumber evidence="15">3.1.26.3</ecNumber>
    </recommendedName>
    <alternativeName>
        <fullName evidence="15">Ribonuclease III</fullName>
        <shortName evidence="15">RNase III</shortName>
    </alternativeName>
</protein>
<keyword evidence="6 15" id="KW-0698">rRNA processing</keyword>
<dbReference type="InterPro" id="IPR036389">
    <property type="entry name" value="RNase_III_sf"/>
</dbReference>
<dbReference type="GO" id="GO:0004525">
    <property type="term" value="F:ribonuclease III activity"/>
    <property type="evidence" value="ECO:0007669"/>
    <property type="project" value="UniProtKB-UniRule"/>
</dbReference>
<evidence type="ECO:0000256" key="10">
    <source>
        <dbReference type="ARBA" id="ARBA00022723"/>
    </source>
</evidence>
<keyword evidence="13 15" id="KW-0460">Magnesium</keyword>
<feature type="domain" description="RNase III" evidence="18">
    <location>
        <begin position="7"/>
        <end position="124"/>
    </location>
</feature>
<comment type="catalytic activity">
    <reaction evidence="1 15">
        <text>Endonucleolytic cleavage to 5'-phosphomonoester.</text>
        <dbReference type="EC" id="3.1.26.3"/>
    </reaction>
</comment>
<dbReference type="EC" id="3.1.26.3" evidence="15"/>
<dbReference type="GO" id="GO:0042802">
    <property type="term" value="F:identical protein binding"/>
    <property type="evidence" value="ECO:0007669"/>
    <property type="project" value="UniProtKB-ARBA"/>
</dbReference>
<evidence type="ECO:0000313" key="20">
    <source>
        <dbReference type="Proteomes" id="UP000321026"/>
    </source>
</evidence>
<evidence type="ECO:0000256" key="2">
    <source>
        <dbReference type="ARBA" id="ARBA00004496"/>
    </source>
</evidence>
<keyword evidence="8 15" id="KW-0819">tRNA processing</keyword>
<dbReference type="EMBL" id="SSDS01000072">
    <property type="protein sequence ID" value="TXG76506.1"/>
    <property type="molecule type" value="Genomic_DNA"/>
</dbReference>
<dbReference type="PROSITE" id="PS00517">
    <property type="entry name" value="RNASE_3_1"/>
    <property type="match status" value="1"/>
</dbReference>
<keyword evidence="10 15" id="KW-0479">Metal-binding</keyword>
<keyword evidence="14 15" id="KW-0694">RNA-binding</keyword>
<evidence type="ECO:0000256" key="7">
    <source>
        <dbReference type="ARBA" id="ARBA00022664"/>
    </source>
</evidence>
<gene>
    <name evidence="15 19" type="primary">rnc</name>
    <name evidence="19" type="ORF">E6Q11_04575</name>
</gene>
<comment type="caution">
    <text evidence="19">The sequence shown here is derived from an EMBL/GenBank/DDBJ whole genome shotgun (WGS) entry which is preliminary data.</text>
</comment>
<name>A0A5C7J7K1_9BACT</name>
<evidence type="ECO:0000259" key="17">
    <source>
        <dbReference type="PROSITE" id="PS50137"/>
    </source>
</evidence>
<evidence type="ECO:0000256" key="15">
    <source>
        <dbReference type="HAMAP-Rule" id="MF_00104"/>
    </source>
</evidence>
<dbReference type="Gene3D" id="1.10.1520.10">
    <property type="entry name" value="Ribonuclease III domain"/>
    <property type="match status" value="1"/>
</dbReference>
<organism evidence="19 20">
    <name type="scientific">Candidatus Dojkabacteria bacterium</name>
    <dbReference type="NCBI Taxonomy" id="2099670"/>
    <lineage>
        <taxon>Bacteria</taxon>
        <taxon>Candidatus Dojkabacteria</taxon>
    </lineage>
</organism>
<dbReference type="FunFam" id="1.10.1520.10:FF:000001">
    <property type="entry name" value="Ribonuclease 3"/>
    <property type="match status" value="1"/>
</dbReference>
<dbReference type="GO" id="GO:0003725">
    <property type="term" value="F:double-stranded RNA binding"/>
    <property type="evidence" value="ECO:0007669"/>
    <property type="project" value="TreeGrafter"/>
</dbReference>
<evidence type="ECO:0000259" key="18">
    <source>
        <dbReference type="PROSITE" id="PS50142"/>
    </source>
</evidence>
<dbReference type="SUPFAM" id="SSF69065">
    <property type="entry name" value="RNase III domain-like"/>
    <property type="match status" value="1"/>
</dbReference>
<dbReference type="Pfam" id="PF00035">
    <property type="entry name" value="dsrm"/>
    <property type="match status" value="1"/>
</dbReference>
<dbReference type="NCBIfam" id="TIGR02191">
    <property type="entry name" value="RNaseIII"/>
    <property type="match status" value="1"/>
</dbReference>
<comment type="subunit">
    <text evidence="4 15">Homodimer.</text>
</comment>
<dbReference type="GO" id="GO:0046872">
    <property type="term" value="F:metal ion binding"/>
    <property type="evidence" value="ECO:0007669"/>
    <property type="project" value="UniProtKB-KW"/>
</dbReference>
<keyword evidence="15" id="KW-0699">rRNA-binding</keyword>
<accession>A0A5C7J7K1</accession>
<evidence type="ECO:0000256" key="12">
    <source>
        <dbReference type="ARBA" id="ARBA00022801"/>
    </source>
</evidence>
<dbReference type="GO" id="GO:0006364">
    <property type="term" value="P:rRNA processing"/>
    <property type="evidence" value="ECO:0007669"/>
    <property type="project" value="UniProtKB-UniRule"/>
</dbReference>
<evidence type="ECO:0000256" key="3">
    <source>
        <dbReference type="ARBA" id="ARBA00010183"/>
    </source>
</evidence>
<evidence type="ECO:0000256" key="11">
    <source>
        <dbReference type="ARBA" id="ARBA00022759"/>
    </source>
</evidence>
<dbReference type="GO" id="GO:0005737">
    <property type="term" value="C:cytoplasm"/>
    <property type="evidence" value="ECO:0007669"/>
    <property type="project" value="UniProtKB-SubCell"/>
</dbReference>
<keyword evidence="5 15" id="KW-0963">Cytoplasm</keyword>
<dbReference type="GO" id="GO:0008033">
    <property type="term" value="P:tRNA processing"/>
    <property type="evidence" value="ECO:0007669"/>
    <property type="project" value="UniProtKB-KW"/>
</dbReference>
<dbReference type="FunFam" id="3.30.160.20:FF:000003">
    <property type="entry name" value="Ribonuclease 3"/>
    <property type="match status" value="1"/>
</dbReference>
<dbReference type="Gene3D" id="3.30.160.20">
    <property type="match status" value="1"/>
</dbReference>
<evidence type="ECO:0000256" key="13">
    <source>
        <dbReference type="ARBA" id="ARBA00022842"/>
    </source>
</evidence>
<feature type="active site" evidence="15">
    <location>
        <position position="41"/>
    </location>
</feature>
<dbReference type="GO" id="GO:0006397">
    <property type="term" value="P:mRNA processing"/>
    <property type="evidence" value="ECO:0007669"/>
    <property type="project" value="UniProtKB-UniRule"/>
</dbReference>
<dbReference type="AlphaFoldDB" id="A0A5C7J7K1"/>
<comment type="function">
    <text evidence="15">Digests double-stranded RNA. Involved in the processing of primary rRNA transcript to yield the immediate precursors to the large and small rRNAs (23S and 16S). Processes some mRNAs, and tRNAs when they are encoded in the rRNA operon. Processes pre-crRNA and tracrRNA of type II CRISPR loci if present in the organism.</text>
</comment>
<comment type="similarity">
    <text evidence="3">Belongs to the ribonuclease III family.</text>
</comment>
<keyword evidence="11 15" id="KW-0255">Endonuclease</keyword>
<comment type="cofactor">
    <cofactor evidence="15">
        <name>Mg(2+)</name>
        <dbReference type="ChEBI" id="CHEBI:18420"/>
    </cofactor>
</comment>
<dbReference type="SUPFAM" id="SSF54768">
    <property type="entry name" value="dsRNA-binding domain-like"/>
    <property type="match status" value="1"/>
</dbReference>
<evidence type="ECO:0000256" key="1">
    <source>
        <dbReference type="ARBA" id="ARBA00000109"/>
    </source>
</evidence>
<dbReference type="PANTHER" id="PTHR11207:SF0">
    <property type="entry name" value="RIBONUCLEASE 3"/>
    <property type="match status" value="1"/>
</dbReference>
<dbReference type="PANTHER" id="PTHR11207">
    <property type="entry name" value="RIBONUCLEASE III"/>
    <property type="match status" value="1"/>
</dbReference>
<dbReference type="PROSITE" id="PS50142">
    <property type="entry name" value="RNASE_3_2"/>
    <property type="match status" value="1"/>
</dbReference>
<dbReference type="GO" id="GO:0019843">
    <property type="term" value="F:rRNA binding"/>
    <property type="evidence" value="ECO:0007669"/>
    <property type="project" value="UniProtKB-KW"/>
</dbReference>
<comment type="subcellular location">
    <subcellularLocation>
        <location evidence="2 15">Cytoplasm</location>
    </subcellularLocation>
</comment>
<keyword evidence="12 15" id="KW-0378">Hydrolase</keyword>
<dbReference type="CDD" id="cd00593">
    <property type="entry name" value="RIBOc"/>
    <property type="match status" value="1"/>
</dbReference>
<evidence type="ECO:0000256" key="4">
    <source>
        <dbReference type="ARBA" id="ARBA00011738"/>
    </source>
</evidence>
<dbReference type="Pfam" id="PF14622">
    <property type="entry name" value="Ribonucleas_3_3"/>
    <property type="match status" value="1"/>
</dbReference>